<dbReference type="InterPro" id="IPR028994">
    <property type="entry name" value="Integrin_alpha_N"/>
</dbReference>
<evidence type="ECO:0000313" key="4">
    <source>
        <dbReference type="EMBL" id="CAF4164694.1"/>
    </source>
</evidence>
<dbReference type="AlphaFoldDB" id="A0A819ZK95"/>
<organism evidence="4 5">
    <name type="scientific">Rotaria magnacalcarata</name>
    <dbReference type="NCBI Taxonomy" id="392030"/>
    <lineage>
        <taxon>Eukaryota</taxon>
        <taxon>Metazoa</taxon>
        <taxon>Spiralia</taxon>
        <taxon>Gnathifera</taxon>
        <taxon>Rotifera</taxon>
        <taxon>Eurotatoria</taxon>
        <taxon>Bdelloidea</taxon>
        <taxon>Philodinida</taxon>
        <taxon>Philodinidae</taxon>
        <taxon>Rotaria</taxon>
    </lineage>
</organism>
<feature type="transmembrane region" description="Helical" evidence="2">
    <location>
        <begin position="53"/>
        <end position="72"/>
    </location>
</feature>
<evidence type="ECO:0000313" key="5">
    <source>
        <dbReference type="Proteomes" id="UP000663866"/>
    </source>
</evidence>
<keyword evidence="1" id="KW-0732">Signal</keyword>
<keyword evidence="2" id="KW-1133">Transmembrane helix</keyword>
<dbReference type="PANTHER" id="PTHR46580:SF4">
    <property type="entry name" value="ATP_GTP-BINDING PROTEIN"/>
    <property type="match status" value="1"/>
</dbReference>
<dbReference type="EMBL" id="CAJOBF010004816">
    <property type="protein sequence ID" value="CAF4153826.1"/>
    <property type="molecule type" value="Genomic_DNA"/>
</dbReference>
<dbReference type="Proteomes" id="UP000663866">
    <property type="component" value="Unassembled WGS sequence"/>
</dbReference>
<dbReference type="Pfam" id="PF13517">
    <property type="entry name" value="FG-GAP_3"/>
    <property type="match status" value="1"/>
</dbReference>
<sequence>MCYTNIDFFQQHRFIYLQQNPIKSLQVIKNNFVVYRRLLQRRICCDIKSSYKAAFGFGLFTAIVKIVVVVAVDPTMLKTNKRCQLGFKTLIDDAVFQHNSRPCSLADGDFNHDNLLDIVVINFDTNTIGIFLNNGNELFAPQITNTTGDQSSSMSVVVGDFNNDGYLDISVTNYDLHNIDIFLGYGNGNFTKQSSYSTGLHSNPYAIALNDFNKDVYLDIGVANSGTNTIDIFLD</sequence>
<comment type="caution">
    <text evidence="4">The sequence shown here is derived from an EMBL/GenBank/DDBJ whole genome shotgun (WGS) entry which is preliminary data.</text>
</comment>
<evidence type="ECO:0000256" key="2">
    <source>
        <dbReference type="SAM" id="Phobius"/>
    </source>
</evidence>
<reference evidence="4" key="1">
    <citation type="submission" date="2021-02" db="EMBL/GenBank/DDBJ databases">
        <authorList>
            <person name="Nowell W R."/>
        </authorList>
    </citation>
    <scope>NUCLEOTIDE SEQUENCE</scope>
</reference>
<keyword evidence="2" id="KW-0472">Membrane</keyword>
<dbReference type="EMBL" id="CAJOBG010005762">
    <property type="protein sequence ID" value="CAF4164694.1"/>
    <property type="molecule type" value="Genomic_DNA"/>
</dbReference>
<dbReference type="PANTHER" id="PTHR46580">
    <property type="entry name" value="SENSOR KINASE-RELATED"/>
    <property type="match status" value="1"/>
</dbReference>
<evidence type="ECO:0000313" key="3">
    <source>
        <dbReference type="EMBL" id="CAF4153826.1"/>
    </source>
</evidence>
<protein>
    <recommendedName>
        <fullName evidence="6">VCBS repeat-containing protein</fullName>
    </recommendedName>
</protein>
<name>A0A819ZK95_9BILA</name>
<dbReference type="InterPro" id="IPR013517">
    <property type="entry name" value="FG-GAP"/>
</dbReference>
<keyword evidence="5" id="KW-1185">Reference proteome</keyword>
<keyword evidence="2" id="KW-0812">Transmembrane</keyword>
<accession>A0A819ZK95</accession>
<dbReference type="Proteomes" id="UP000663842">
    <property type="component" value="Unassembled WGS sequence"/>
</dbReference>
<dbReference type="SUPFAM" id="SSF69318">
    <property type="entry name" value="Integrin alpha N-terminal domain"/>
    <property type="match status" value="1"/>
</dbReference>
<gene>
    <name evidence="4" type="ORF">OVN521_LOCUS24343</name>
    <name evidence="3" type="ORF">UXM345_LOCUS25283</name>
</gene>
<dbReference type="Gene3D" id="2.130.10.130">
    <property type="entry name" value="Integrin alpha, N-terminal"/>
    <property type="match status" value="1"/>
</dbReference>
<evidence type="ECO:0008006" key="6">
    <source>
        <dbReference type="Google" id="ProtNLM"/>
    </source>
</evidence>
<proteinExistence type="predicted"/>
<evidence type="ECO:0000256" key="1">
    <source>
        <dbReference type="ARBA" id="ARBA00022729"/>
    </source>
</evidence>